<organism evidence="4 5">
    <name type="scientific">Dunaliella salina</name>
    <name type="common">Green alga</name>
    <name type="synonym">Protococcus salinus</name>
    <dbReference type="NCBI Taxonomy" id="3046"/>
    <lineage>
        <taxon>Eukaryota</taxon>
        <taxon>Viridiplantae</taxon>
        <taxon>Chlorophyta</taxon>
        <taxon>core chlorophytes</taxon>
        <taxon>Chlorophyceae</taxon>
        <taxon>CS clade</taxon>
        <taxon>Chlamydomonadales</taxon>
        <taxon>Dunaliellaceae</taxon>
        <taxon>Dunaliella</taxon>
    </lineage>
</organism>
<keyword evidence="5" id="KW-1185">Reference proteome</keyword>
<comment type="similarity">
    <text evidence="1">Belongs to the universal ribosomal protein uL6 family.</text>
</comment>
<sequence>MNGMLLLRQLSRSIPAGLERALCASSSSFGWCLPLQSTASSFNSNLQDCAAQSLPACLQKSRHFASGSYSSTSGRPTPEPWPVLAPIKSSAQHEGRVKLHNGVVSARQSSSAGPIMLVSSPDKDQFQSVLAEINSSIQGCMQGYLVGLTVKGVGYRLEPIEESVSRTRPFFEQGQYDKSNITYPHTKPVSAIRLKVGFSRTVVYPLPPDVRAFSIRPNLLYLYGLQLPRLQQIAQDIRSIRKPNVYTGNGIQLVGETIRLKQRSTRKR</sequence>
<protein>
    <recommendedName>
        <fullName evidence="6">Ribosomal protein L6</fullName>
    </recommendedName>
</protein>
<keyword evidence="2" id="KW-0689">Ribosomal protein</keyword>
<dbReference type="Gene3D" id="3.90.930.12">
    <property type="entry name" value="Ribosomal protein L6, alpha-beta domain"/>
    <property type="match status" value="1"/>
</dbReference>
<comment type="caution">
    <text evidence="4">The sequence shown here is derived from an EMBL/GenBank/DDBJ whole genome shotgun (WGS) entry which is preliminary data.</text>
</comment>
<evidence type="ECO:0000313" key="5">
    <source>
        <dbReference type="Proteomes" id="UP000815325"/>
    </source>
</evidence>
<evidence type="ECO:0000256" key="1">
    <source>
        <dbReference type="ARBA" id="ARBA00009356"/>
    </source>
</evidence>
<dbReference type="EMBL" id="MU069952">
    <property type="protein sequence ID" value="KAF5831400.1"/>
    <property type="molecule type" value="Genomic_DNA"/>
</dbReference>
<keyword evidence="3" id="KW-0687">Ribonucleoprotein</keyword>
<proteinExistence type="inferred from homology"/>
<evidence type="ECO:0000256" key="3">
    <source>
        <dbReference type="ARBA" id="ARBA00023274"/>
    </source>
</evidence>
<dbReference type="Proteomes" id="UP000815325">
    <property type="component" value="Unassembled WGS sequence"/>
</dbReference>
<dbReference type="InterPro" id="IPR036789">
    <property type="entry name" value="Ribosomal_uL6-like_a/b-dom_sf"/>
</dbReference>
<accession>A0ABQ7G9Y2</accession>
<evidence type="ECO:0000313" key="4">
    <source>
        <dbReference type="EMBL" id="KAF5831400.1"/>
    </source>
</evidence>
<dbReference type="PANTHER" id="PTHR11655">
    <property type="entry name" value="60S/50S RIBOSOMAL PROTEIN L6/L9"/>
    <property type="match status" value="1"/>
</dbReference>
<evidence type="ECO:0008006" key="6">
    <source>
        <dbReference type="Google" id="ProtNLM"/>
    </source>
</evidence>
<name>A0ABQ7G9Y2_DUNSA</name>
<dbReference type="InterPro" id="IPR000702">
    <property type="entry name" value="Ribosomal_uL6-like"/>
</dbReference>
<gene>
    <name evidence="4" type="ORF">DUNSADRAFT_13189</name>
</gene>
<dbReference type="SUPFAM" id="SSF56053">
    <property type="entry name" value="Ribosomal protein L6"/>
    <property type="match status" value="1"/>
</dbReference>
<reference evidence="4" key="1">
    <citation type="submission" date="2017-08" db="EMBL/GenBank/DDBJ databases">
        <authorList>
            <person name="Polle J.E."/>
            <person name="Barry K."/>
            <person name="Cushman J."/>
            <person name="Schmutz J."/>
            <person name="Tran D."/>
            <person name="Hathwaick L.T."/>
            <person name="Yim W.C."/>
            <person name="Jenkins J."/>
            <person name="Mckie-Krisberg Z.M."/>
            <person name="Prochnik S."/>
            <person name="Lindquist E."/>
            <person name="Dockter R.B."/>
            <person name="Adam C."/>
            <person name="Molina H."/>
            <person name="Bunkerborg J."/>
            <person name="Jin E."/>
            <person name="Buchheim M."/>
            <person name="Magnuson J."/>
        </authorList>
    </citation>
    <scope>NUCLEOTIDE SEQUENCE</scope>
    <source>
        <strain evidence="4">CCAP 19/18</strain>
    </source>
</reference>
<evidence type="ECO:0000256" key="2">
    <source>
        <dbReference type="ARBA" id="ARBA00022980"/>
    </source>
</evidence>
<dbReference type="PANTHER" id="PTHR11655:SF14">
    <property type="entry name" value="LARGE RIBOSOMAL SUBUNIT PROTEIN UL6M"/>
    <property type="match status" value="1"/>
</dbReference>